<dbReference type="EMBL" id="KV407467">
    <property type="protein sequence ID" value="KZF19119.1"/>
    <property type="molecule type" value="Genomic_DNA"/>
</dbReference>
<dbReference type="PROSITE" id="PS51212">
    <property type="entry name" value="WSC"/>
    <property type="match status" value="4"/>
</dbReference>
<protein>
    <submittedName>
        <fullName evidence="4">WSC-domain-containing protein</fullName>
    </submittedName>
</protein>
<dbReference type="GeneID" id="28900662"/>
<evidence type="ECO:0000259" key="3">
    <source>
        <dbReference type="PROSITE" id="PS51212"/>
    </source>
</evidence>
<keyword evidence="2" id="KW-0732">Signal</keyword>
<dbReference type="InterPro" id="IPR018535">
    <property type="entry name" value="DUF1996"/>
</dbReference>
<dbReference type="InParanoid" id="A0A164ZHT5"/>
<keyword evidence="5" id="KW-1185">Reference proteome</keyword>
<feature type="domain" description="WSC" evidence="3">
    <location>
        <begin position="546"/>
        <end position="639"/>
    </location>
</feature>
<organism evidence="4 5">
    <name type="scientific">Xylona heveae (strain CBS 132557 / TC161)</name>
    <dbReference type="NCBI Taxonomy" id="1328760"/>
    <lineage>
        <taxon>Eukaryota</taxon>
        <taxon>Fungi</taxon>
        <taxon>Dikarya</taxon>
        <taxon>Ascomycota</taxon>
        <taxon>Pezizomycotina</taxon>
        <taxon>Xylonomycetes</taxon>
        <taxon>Xylonales</taxon>
        <taxon>Xylonaceae</taxon>
        <taxon>Xylona</taxon>
    </lineage>
</organism>
<proteinExistence type="predicted"/>
<gene>
    <name evidence="4" type="ORF">L228DRAFT_271380</name>
</gene>
<feature type="chain" id="PRO_5007854867" evidence="2">
    <location>
        <begin position="23"/>
        <end position="880"/>
    </location>
</feature>
<dbReference type="Proteomes" id="UP000076632">
    <property type="component" value="Unassembled WGS sequence"/>
</dbReference>
<feature type="signal peptide" evidence="2">
    <location>
        <begin position="1"/>
        <end position="22"/>
    </location>
</feature>
<feature type="domain" description="WSC" evidence="3">
    <location>
        <begin position="374"/>
        <end position="467"/>
    </location>
</feature>
<dbReference type="OrthoDB" id="74764at2759"/>
<dbReference type="Pfam" id="PF01822">
    <property type="entry name" value="WSC"/>
    <property type="match status" value="4"/>
</dbReference>
<accession>A0A164ZHT5</accession>
<reference evidence="4 5" key="1">
    <citation type="journal article" date="2016" name="Fungal Biol.">
        <title>The genome of Xylona heveae provides a window into fungal endophytism.</title>
        <authorList>
            <person name="Gazis R."/>
            <person name="Kuo A."/>
            <person name="Riley R."/>
            <person name="LaButti K."/>
            <person name="Lipzen A."/>
            <person name="Lin J."/>
            <person name="Amirebrahimi M."/>
            <person name="Hesse C.N."/>
            <person name="Spatafora J.W."/>
            <person name="Henrissat B."/>
            <person name="Hainaut M."/>
            <person name="Grigoriev I.V."/>
            <person name="Hibbett D.S."/>
        </authorList>
    </citation>
    <scope>NUCLEOTIDE SEQUENCE [LARGE SCALE GENOMIC DNA]</scope>
    <source>
        <strain evidence="4 5">TC161</strain>
    </source>
</reference>
<evidence type="ECO:0000256" key="1">
    <source>
        <dbReference type="SAM" id="MobiDB-lite"/>
    </source>
</evidence>
<evidence type="ECO:0000313" key="4">
    <source>
        <dbReference type="EMBL" id="KZF19119.1"/>
    </source>
</evidence>
<evidence type="ECO:0000313" key="5">
    <source>
        <dbReference type="Proteomes" id="UP000076632"/>
    </source>
</evidence>
<feature type="domain" description="WSC" evidence="3">
    <location>
        <begin position="667"/>
        <end position="760"/>
    </location>
</feature>
<feature type="compositionally biased region" description="Low complexity" evidence="1">
    <location>
        <begin position="767"/>
        <end position="783"/>
    </location>
</feature>
<feature type="region of interest" description="Disordered" evidence="1">
    <location>
        <begin position="496"/>
        <end position="543"/>
    </location>
</feature>
<dbReference type="InterPro" id="IPR002889">
    <property type="entry name" value="WSC_carb-bd"/>
</dbReference>
<feature type="compositionally biased region" description="Low complexity" evidence="1">
    <location>
        <begin position="505"/>
        <end position="541"/>
    </location>
</feature>
<dbReference type="AlphaFoldDB" id="A0A164ZHT5"/>
<name>A0A164ZHT5_XYLHT</name>
<dbReference type="OMA" id="DRVSFAC"/>
<dbReference type="PANTHER" id="PTHR43662">
    <property type="match status" value="1"/>
</dbReference>
<evidence type="ECO:0000256" key="2">
    <source>
        <dbReference type="SAM" id="SignalP"/>
    </source>
</evidence>
<dbReference type="STRING" id="1328760.A0A164ZHT5"/>
<feature type="region of interest" description="Disordered" evidence="1">
    <location>
        <begin position="760"/>
        <end position="783"/>
    </location>
</feature>
<dbReference type="RefSeq" id="XP_018184674.1">
    <property type="nucleotide sequence ID" value="XM_018335525.1"/>
</dbReference>
<feature type="domain" description="WSC" evidence="3">
    <location>
        <begin position="785"/>
        <end position="879"/>
    </location>
</feature>
<dbReference type="Pfam" id="PF09362">
    <property type="entry name" value="DUF1996"/>
    <property type="match status" value="1"/>
</dbReference>
<dbReference type="SMART" id="SM00321">
    <property type="entry name" value="WSC"/>
    <property type="match status" value="4"/>
</dbReference>
<dbReference type="PANTHER" id="PTHR43662:SF3">
    <property type="entry name" value="DOMAIN PROTEIN, PUTATIVE (AFU_ORTHOLOGUE AFUA_6G11970)-RELATED"/>
    <property type="match status" value="1"/>
</dbReference>
<sequence length="880" mass="91830">MALTKVKLAVLSFAFAFSNVDAYWRMSCSTVQTGRIDPVVSPGMVSSHVHKLVGASNINISSTYDTLRQASCTSCSVQADKSAYWTPLLYYQHADGTFEEVYAGGMAIYYLGRGNATTGATPFPPGFRMLSGDMSARSYDNTTLTYGNVRPVADRVSFACLDDQAMAEQPYMFRTSCKYGMRAQIHFQSCWNGRDLYRSDNSHVAYMSDIDNGECPPTHPVQLVHLFYEVLYSMDSVTQDGGRFVFAQGDPTGYGFHGDFINGWDQKTIKNATKECAFTDNDGDISDCPILAATNDDNAAWNCPEQPSIVEEPVSGRISKLPGCIKVDNGPANAPIGDMVCAAGVPQPSLRQPSKATGTATTTLLPTPGQSVNNWAYVGCATDSFSPRSLSGTMYTNSTGMTTESCQSFCLTNGYIYAGTENGQECWCDNTLNSASTLGQTDCDLNCAGNGYEKCGGAWRLSVWKSEVSQHLKRSTSGTTLSTVRLSARSTIGACTPITRGTQTSGPSSSKSSASSSSSSKASASSSKSSSSSSAPSSSPTGGSGGAVSLGCYSEATNQRALSGASYVDTTDMTNEACESYCKGKGFTYAGTEYSQECYCGNSFNAGSVGGQTGCTMACTGNKNEICGGPNRLTVWNVSGSGSGSSSSSSSTKASATSSPTSSPSGGAVSLGCYSEATNQRALSGASYVDTTGMTNEACESYCKGKGFTYAGTEYSQECYCGNSFNAGSVGGQTGCTMACTGNKNEICGGPNRLTVWSVSGSGSGSGSSSSTTSSAPSSPTGVGSYQLKGCYSEGTTGRALVSNSYVDTTGMTVESCIAFCQKSNYPYAGVEWSQECYCGTTISNGAAPASSSDCNMVCTGNSKEICGGSSRIDIYYNGS</sequence>
<feature type="region of interest" description="Disordered" evidence="1">
    <location>
        <begin position="638"/>
        <end position="667"/>
    </location>
</feature>